<dbReference type="AlphaFoldDB" id="A0A2T1C1U2"/>
<evidence type="ECO:0000256" key="7">
    <source>
        <dbReference type="ARBA" id="ARBA00025634"/>
    </source>
</evidence>
<evidence type="ECO:0000313" key="12">
    <source>
        <dbReference type="Proteomes" id="UP000238762"/>
    </source>
</evidence>
<dbReference type="NCBIfam" id="NF004610">
    <property type="entry name" value="PRK05940.1"/>
    <property type="match status" value="1"/>
</dbReference>
<reference evidence="11 12" key="2">
    <citation type="submission" date="2018-03" db="EMBL/GenBank/DDBJ databases">
        <title>The ancient ancestry and fast evolution of plastids.</title>
        <authorList>
            <person name="Moore K.R."/>
            <person name="Magnabosco C."/>
            <person name="Momper L."/>
            <person name="Gold D.A."/>
            <person name="Bosak T."/>
            <person name="Fournier G.P."/>
        </authorList>
    </citation>
    <scope>NUCLEOTIDE SEQUENCE [LARGE SCALE GENOMIC DNA]</scope>
    <source>
        <strain evidence="11 12">CCAP 1448/3</strain>
    </source>
</reference>
<accession>A0A2T1C1U2</accession>
<dbReference type="GO" id="GO:0004049">
    <property type="term" value="F:anthranilate synthase activity"/>
    <property type="evidence" value="ECO:0007669"/>
    <property type="project" value="UniProtKB-EC"/>
</dbReference>
<dbReference type="PRINTS" id="PR00095">
    <property type="entry name" value="ANTSNTHASEI"/>
</dbReference>
<dbReference type="NCBIfam" id="TIGR01824">
    <property type="entry name" value="PabB-clade2"/>
    <property type="match status" value="1"/>
</dbReference>
<comment type="function">
    <text evidence="7">Part of a heterotetrameric complex that catalyzes the two-step biosynthesis of anthranilate, an intermediate in the biosynthesis of L-tryptophan. In the first step, the glutamine-binding beta subunit (TrpG) of anthranilate synthase (AS) provides the glutamine amidotransferase activity which generates ammonia as a substrate that, along with chorismate, is used in the second step, catalyzed by the large alpha subunit of AS (TrpE) to produce anthranilate. In the absence of TrpG, TrpE can synthesize anthranilate directly from chorismate and high concentrations of ammonia.</text>
</comment>
<dbReference type="PANTHER" id="PTHR11236:SF48">
    <property type="entry name" value="ISOCHORISMATE SYNTHASE MENF"/>
    <property type="match status" value="1"/>
</dbReference>
<gene>
    <name evidence="11" type="ORF">C7B64_14925</name>
</gene>
<evidence type="ECO:0000256" key="5">
    <source>
        <dbReference type="ARBA" id="ARBA00022842"/>
    </source>
</evidence>
<keyword evidence="5" id="KW-0460">Magnesium</keyword>
<evidence type="ECO:0000256" key="1">
    <source>
        <dbReference type="ARBA" id="ARBA00001946"/>
    </source>
</evidence>
<dbReference type="Pfam" id="PF04715">
    <property type="entry name" value="Anth_synt_I_N"/>
    <property type="match status" value="1"/>
</dbReference>
<proteinExistence type="predicted"/>
<dbReference type="OrthoDB" id="9803598at2"/>
<protein>
    <recommendedName>
        <fullName evidence="3">Anthranilate synthase component 1</fullName>
    </recommendedName>
</protein>
<evidence type="ECO:0000256" key="2">
    <source>
        <dbReference type="ARBA" id="ARBA00011575"/>
    </source>
</evidence>
<dbReference type="RefSeq" id="WP_106289458.1">
    <property type="nucleotide sequence ID" value="NZ_CAWNTC010000100.1"/>
</dbReference>
<keyword evidence="12" id="KW-1185">Reference proteome</keyword>
<dbReference type="InterPro" id="IPR010118">
    <property type="entry name" value="Para-NH2Bz/anthranilate_synth"/>
</dbReference>
<dbReference type="PANTHER" id="PTHR11236">
    <property type="entry name" value="AMINOBENZOATE/ANTHRANILATE SYNTHASE"/>
    <property type="match status" value="1"/>
</dbReference>
<comment type="subunit">
    <text evidence="2">Heterotetramer consisting of two non-identical subunits: a beta subunit (TrpG) and a large alpha subunit (TrpE).</text>
</comment>
<dbReference type="GO" id="GO:0046872">
    <property type="term" value="F:metal ion binding"/>
    <property type="evidence" value="ECO:0007669"/>
    <property type="project" value="UniProtKB-KW"/>
</dbReference>
<evidence type="ECO:0000256" key="8">
    <source>
        <dbReference type="ARBA" id="ARBA00047683"/>
    </source>
</evidence>
<evidence type="ECO:0000259" key="10">
    <source>
        <dbReference type="Pfam" id="PF04715"/>
    </source>
</evidence>
<dbReference type="Gene3D" id="3.60.120.10">
    <property type="entry name" value="Anthranilate synthase"/>
    <property type="match status" value="1"/>
</dbReference>
<name>A0A2T1C1U2_9CYAN</name>
<comment type="cofactor">
    <cofactor evidence="1">
        <name>Mg(2+)</name>
        <dbReference type="ChEBI" id="CHEBI:18420"/>
    </cofactor>
</comment>
<dbReference type="SUPFAM" id="SSF56322">
    <property type="entry name" value="ADC synthase"/>
    <property type="match status" value="1"/>
</dbReference>
<evidence type="ECO:0000256" key="4">
    <source>
        <dbReference type="ARBA" id="ARBA00022723"/>
    </source>
</evidence>
<dbReference type="InterPro" id="IPR015890">
    <property type="entry name" value="Chorismate_C"/>
</dbReference>
<dbReference type="Pfam" id="PF00425">
    <property type="entry name" value="Chorismate_bind"/>
    <property type="match status" value="1"/>
</dbReference>
<dbReference type="InterPro" id="IPR006805">
    <property type="entry name" value="Anth_synth_I_N"/>
</dbReference>
<feature type="domain" description="Anthranilate synthase component I N-terminal" evidence="10">
    <location>
        <begin position="91"/>
        <end position="195"/>
    </location>
</feature>
<dbReference type="GO" id="GO:0000162">
    <property type="term" value="P:L-tryptophan biosynthetic process"/>
    <property type="evidence" value="ECO:0007669"/>
    <property type="project" value="TreeGrafter"/>
</dbReference>
<sequence length="515" mass="57774">MKSEVSASTSSAISQKSEVETFRRNISTQESEVRYWRCLPLAERTGSEIFEVLFRQAGAIATLLESPYPTPIQPKWQELWDSFPGSGISSQLARYSICAGAPKSTNGKLQMWTPPVGEILPFLKQLLSRVNPASTIDSPPVPFTGGWLGWLGYDVAWEIEQLPRFNLDPLPFPTAFWYEPENFAVLDHETQKLWLAASDLSQLDKLEQQLEQSEGRSSRSIIINPKQKTVAPHFWTSQIDYEAAVRQAKKYIQAGDIFQTNLSLRFSVPTFADSWSIYKALQQINPSPMSSYWETPWGAVISCSPERLVQLEGNYAQTRPIAGTRSRGTTDLQDRQLALELLSNTKERAEHIMLVDLERNDLGKVSEFGSVNVDELFAIELYSHVMHLVSNVRGIIRSGCHPIDLIEAVFPGGTITGCPKVRCMEIIEELEPVSRNLFYGSCGYLDRRGNLDLNILIRTLLFGADQETELNLVWGQVGAGIVADSQPEQEWHESLHKAKAQLKAIEIANISSDRG</sequence>
<dbReference type="InterPro" id="IPR019999">
    <property type="entry name" value="Anth_synth_I-like"/>
</dbReference>
<keyword evidence="6" id="KW-0456">Lyase</keyword>
<organism evidence="11 12">
    <name type="scientific">Merismopedia glauca CCAP 1448/3</name>
    <dbReference type="NCBI Taxonomy" id="1296344"/>
    <lineage>
        <taxon>Bacteria</taxon>
        <taxon>Bacillati</taxon>
        <taxon>Cyanobacteriota</taxon>
        <taxon>Cyanophyceae</taxon>
        <taxon>Synechococcales</taxon>
        <taxon>Merismopediaceae</taxon>
        <taxon>Merismopedia</taxon>
    </lineage>
</organism>
<comment type="caution">
    <text evidence="11">The sequence shown here is derived from an EMBL/GenBank/DDBJ whole genome shotgun (WGS) entry which is preliminary data.</text>
</comment>
<dbReference type="EMBL" id="PVWJ01000074">
    <property type="protein sequence ID" value="PSB02083.1"/>
    <property type="molecule type" value="Genomic_DNA"/>
</dbReference>
<evidence type="ECO:0000259" key="9">
    <source>
        <dbReference type="Pfam" id="PF00425"/>
    </source>
</evidence>
<evidence type="ECO:0000313" key="11">
    <source>
        <dbReference type="EMBL" id="PSB02083.1"/>
    </source>
</evidence>
<dbReference type="InterPro" id="IPR005801">
    <property type="entry name" value="ADC_synthase"/>
</dbReference>
<evidence type="ECO:0000256" key="6">
    <source>
        <dbReference type="ARBA" id="ARBA00023239"/>
    </source>
</evidence>
<reference evidence="11 12" key="1">
    <citation type="submission" date="2018-02" db="EMBL/GenBank/DDBJ databases">
        <authorList>
            <person name="Cohen D.B."/>
            <person name="Kent A.D."/>
        </authorList>
    </citation>
    <scope>NUCLEOTIDE SEQUENCE [LARGE SCALE GENOMIC DNA]</scope>
    <source>
        <strain evidence="11 12">CCAP 1448/3</strain>
    </source>
</reference>
<comment type="catalytic activity">
    <reaction evidence="8">
        <text>chorismate + L-glutamine = anthranilate + pyruvate + L-glutamate + H(+)</text>
        <dbReference type="Rhea" id="RHEA:21732"/>
        <dbReference type="ChEBI" id="CHEBI:15361"/>
        <dbReference type="ChEBI" id="CHEBI:15378"/>
        <dbReference type="ChEBI" id="CHEBI:16567"/>
        <dbReference type="ChEBI" id="CHEBI:29748"/>
        <dbReference type="ChEBI" id="CHEBI:29985"/>
        <dbReference type="ChEBI" id="CHEBI:58359"/>
        <dbReference type="EC" id="4.1.3.27"/>
    </reaction>
</comment>
<evidence type="ECO:0000256" key="3">
    <source>
        <dbReference type="ARBA" id="ARBA00020653"/>
    </source>
</evidence>
<dbReference type="Proteomes" id="UP000238762">
    <property type="component" value="Unassembled WGS sequence"/>
</dbReference>
<keyword evidence="4" id="KW-0479">Metal-binding</keyword>
<feature type="domain" description="Chorismate-utilising enzyme C-terminal" evidence="9">
    <location>
        <begin position="239"/>
        <end position="497"/>
    </location>
</feature>